<dbReference type="SMART" id="SM00231">
    <property type="entry name" value="FA58C"/>
    <property type="match status" value="1"/>
</dbReference>
<dbReference type="PROSITE" id="PS51233">
    <property type="entry name" value="VWFD"/>
    <property type="match status" value="1"/>
</dbReference>
<evidence type="ECO:0000256" key="1">
    <source>
        <dbReference type="ARBA" id="ARBA00022536"/>
    </source>
</evidence>
<comment type="caution">
    <text evidence="7">The sequence shown here is derived from an EMBL/GenBank/DDBJ whole genome shotgun (WGS) entry which is preliminary data.</text>
</comment>
<gene>
    <name evidence="7" type="ORF">PACLA_8A015301</name>
</gene>
<dbReference type="CDD" id="cd00057">
    <property type="entry name" value="FA58C"/>
    <property type="match status" value="1"/>
</dbReference>
<evidence type="ECO:0000256" key="4">
    <source>
        <dbReference type="ARBA" id="ARBA00023157"/>
    </source>
</evidence>
<accession>A0A7D9HF87</accession>
<organism evidence="7 8">
    <name type="scientific">Paramuricea clavata</name>
    <name type="common">Red gorgonian</name>
    <name type="synonym">Violescent sea-whip</name>
    <dbReference type="NCBI Taxonomy" id="317549"/>
    <lineage>
        <taxon>Eukaryota</taxon>
        <taxon>Metazoa</taxon>
        <taxon>Cnidaria</taxon>
        <taxon>Anthozoa</taxon>
        <taxon>Octocorallia</taxon>
        <taxon>Malacalcyonacea</taxon>
        <taxon>Plexauridae</taxon>
        <taxon>Paramuricea</taxon>
    </lineage>
</organism>
<dbReference type="Pfam" id="PF00094">
    <property type="entry name" value="VWD"/>
    <property type="match status" value="1"/>
</dbReference>
<dbReference type="InterPro" id="IPR000742">
    <property type="entry name" value="EGF"/>
</dbReference>
<dbReference type="SMART" id="SM00832">
    <property type="entry name" value="C8"/>
    <property type="match status" value="1"/>
</dbReference>
<evidence type="ECO:0000313" key="8">
    <source>
        <dbReference type="Proteomes" id="UP001152795"/>
    </source>
</evidence>
<evidence type="ECO:0000256" key="2">
    <source>
        <dbReference type="ARBA" id="ARBA00022729"/>
    </source>
</evidence>
<dbReference type="PANTHER" id="PTHR24543">
    <property type="entry name" value="MULTICOPPER OXIDASE-RELATED"/>
    <property type="match status" value="1"/>
</dbReference>
<keyword evidence="1 6" id="KW-0245">EGF-like domain</keyword>
<evidence type="ECO:0000256" key="5">
    <source>
        <dbReference type="ARBA" id="ARBA00023180"/>
    </source>
</evidence>
<dbReference type="PROSITE" id="PS50022">
    <property type="entry name" value="FA58C_3"/>
    <property type="match status" value="1"/>
</dbReference>
<keyword evidence="8" id="KW-1185">Reference proteome</keyword>
<dbReference type="InterPro" id="IPR014853">
    <property type="entry name" value="VWF/SSPO/ZAN-like_Cys-rich_dom"/>
</dbReference>
<keyword evidence="5" id="KW-0325">Glycoprotein</keyword>
<comment type="caution">
    <text evidence="6">Lacks conserved residue(s) required for the propagation of feature annotation.</text>
</comment>
<dbReference type="OrthoDB" id="6019304at2759"/>
<dbReference type="Gene3D" id="2.60.120.260">
    <property type="entry name" value="Galactose-binding domain-like"/>
    <property type="match status" value="1"/>
</dbReference>
<dbReference type="GO" id="GO:0005509">
    <property type="term" value="F:calcium ion binding"/>
    <property type="evidence" value="ECO:0007669"/>
    <property type="project" value="InterPro"/>
</dbReference>
<dbReference type="InterPro" id="IPR001846">
    <property type="entry name" value="VWF_type-D"/>
</dbReference>
<dbReference type="CDD" id="cd00054">
    <property type="entry name" value="EGF_CA"/>
    <property type="match status" value="1"/>
</dbReference>
<dbReference type="SUPFAM" id="SSF49785">
    <property type="entry name" value="Galactose-binding domain-like"/>
    <property type="match status" value="1"/>
</dbReference>
<dbReference type="SMART" id="SM00179">
    <property type="entry name" value="EGF_CA"/>
    <property type="match status" value="1"/>
</dbReference>
<proteinExistence type="predicted"/>
<dbReference type="FunFam" id="2.10.25.10:FF:000012">
    <property type="entry name" value="Delta-like protein"/>
    <property type="match status" value="1"/>
</dbReference>
<dbReference type="Gene3D" id="2.10.25.10">
    <property type="entry name" value="Laminin"/>
    <property type="match status" value="1"/>
</dbReference>
<reference evidence="7" key="1">
    <citation type="submission" date="2020-04" db="EMBL/GenBank/DDBJ databases">
        <authorList>
            <person name="Alioto T."/>
            <person name="Alioto T."/>
            <person name="Gomez Garrido J."/>
        </authorList>
    </citation>
    <scope>NUCLEOTIDE SEQUENCE</scope>
    <source>
        <strain evidence="7">A484AB</strain>
    </source>
</reference>
<dbReference type="PROSITE" id="PS50026">
    <property type="entry name" value="EGF_3"/>
    <property type="match status" value="1"/>
</dbReference>
<dbReference type="InterPro" id="IPR000152">
    <property type="entry name" value="EGF-type_Asp/Asn_hydroxyl_site"/>
</dbReference>
<dbReference type="PROSITE" id="PS00010">
    <property type="entry name" value="ASX_HYDROXYL"/>
    <property type="match status" value="1"/>
</dbReference>
<dbReference type="SMART" id="SM00181">
    <property type="entry name" value="EGF"/>
    <property type="match status" value="1"/>
</dbReference>
<keyword evidence="3" id="KW-0677">Repeat</keyword>
<name>A0A7D9HF87_PARCT</name>
<dbReference type="Pfam" id="PF00754">
    <property type="entry name" value="F5_F8_type_C"/>
    <property type="match status" value="1"/>
</dbReference>
<dbReference type="FunFam" id="2.60.120.260:FF:000016">
    <property type="entry name" value="Contactin-associated protein-like 4 isoform 1"/>
    <property type="match status" value="1"/>
</dbReference>
<sequence>MRYCIGVRVNKIGRTKTIQIDTDIGLTVRYDGVYNVYITLSSRYRGKVVGLCGNYNGNINDEYLDVNSHLSVSVSEFADSWNVDRRCKGTTEPENPCLAANNIAQEAKKRCQLLKEQPFAKCNNLVKPDSGFIEDCEYDVCACNNHPASCLCEEFDAYATMCSIVGDPIIWRNHSQFSECNSSCAEAPCRNGATCINRGKDYNCKCADGYSGKQCDIRTCENPKPLGMESRKIADSRITASSQYSASYRASYARLNSNTYWLSKPNNRNQWLKIDFKYRATITDILSQGRGSSNQYVRTYTLSYSDDGINFKSYQRSGKKRVLKANVNDKCIAKTTLEPVIVARFIRIHPVTWKGHISMRVEFIGCFEGICF</sequence>
<feature type="disulfide bond" evidence="6">
    <location>
        <begin position="206"/>
        <end position="215"/>
    </location>
</feature>
<protein>
    <submittedName>
        <fullName evidence="7">EGF-like repeat and discoidin I-like domain-containing 3</fullName>
    </submittedName>
</protein>
<dbReference type="InterPro" id="IPR008979">
    <property type="entry name" value="Galactose-bd-like_sf"/>
</dbReference>
<evidence type="ECO:0000256" key="3">
    <source>
        <dbReference type="ARBA" id="ARBA00022737"/>
    </source>
</evidence>
<evidence type="ECO:0000313" key="7">
    <source>
        <dbReference type="EMBL" id="CAB3983234.1"/>
    </source>
</evidence>
<dbReference type="InterPro" id="IPR000421">
    <property type="entry name" value="FA58C"/>
</dbReference>
<dbReference type="PROSITE" id="PS01186">
    <property type="entry name" value="EGF_2"/>
    <property type="match status" value="1"/>
</dbReference>
<keyword evidence="4 6" id="KW-1015">Disulfide bond</keyword>
<dbReference type="Pfam" id="PF00008">
    <property type="entry name" value="EGF"/>
    <property type="match status" value="1"/>
</dbReference>
<dbReference type="Pfam" id="PF08742">
    <property type="entry name" value="C8"/>
    <property type="match status" value="1"/>
</dbReference>
<dbReference type="EMBL" id="CACRXK020000591">
    <property type="protein sequence ID" value="CAB3983234.1"/>
    <property type="molecule type" value="Genomic_DNA"/>
</dbReference>
<dbReference type="InterPro" id="IPR001881">
    <property type="entry name" value="EGF-like_Ca-bd_dom"/>
</dbReference>
<dbReference type="PANTHER" id="PTHR24543:SF325">
    <property type="entry name" value="F5_8 TYPE C DOMAIN-CONTAINING PROTEIN"/>
    <property type="match status" value="1"/>
</dbReference>
<dbReference type="Proteomes" id="UP001152795">
    <property type="component" value="Unassembled WGS sequence"/>
</dbReference>
<evidence type="ECO:0000256" key="6">
    <source>
        <dbReference type="PROSITE-ProRule" id="PRU00076"/>
    </source>
</evidence>
<dbReference type="AlphaFoldDB" id="A0A7D9HF87"/>
<dbReference type="PROSITE" id="PS00022">
    <property type="entry name" value="EGF_1"/>
    <property type="match status" value="1"/>
</dbReference>
<keyword evidence="2" id="KW-0732">Signal</keyword>
<dbReference type="SUPFAM" id="SSF57196">
    <property type="entry name" value="EGF/Laminin"/>
    <property type="match status" value="1"/>
</dbReference>